<evidence type="ECO:0000256" key="5">
    <source>
        <dbReference type="HAMAP-Rule" id="MF_00651"/>
    </source>
</evidence>
<comment type="similarity">
    <text evidence="5">Belongs to the YqgF HJR family.</text>
</comment>
<dbReference type="GO" id="GO:0005829">
    <property type="term" value="C:cytosol"/>
    <property type="evidence" value="ECO:0007669"/>
    <property type="project" value="TreeGrafter"/>
</dbReference>
<name>A0AAU9DSN6_9LACO</name>
<dbReference type="SMART" id="SM00732">
    <property type="entry name" value="YqgFc"/>
    <property type="match status" value="1"/>
</dbReference>
<dbReference type="InterPro" id="IPR005227">
    <property type="entry name" value="YqgF"/>
</dbReference>
<dbReference type="AlphaFoldDB" id="A0AAU9DSN6"/>
<evidence type="ECO:0000313" key="7">
    <source>
        <dbReference type="EMBL" id="BDR56718.1"/>
    </source>
</evidence>
<comment type="function">
    <text evidence="5">Could be a nuclease involved in processing of the 5'-end of pre-16S rRNA.</text>
</comment>
<keyword evidence="2 5" id="KW-0690">Ribosome biogenesis</keyword>
<keyword evidence="4 5" id="KW-0378">Hydrolase</keyword>
<dbReference type="InterPro" id="IPR037027">
    <property type="entry name" value="YqgF/RNaseH-like_dom_sf"/>
</dbReference>
<evidence type="ECO:0000259" key="6">
    <source>
        <dbReference type="SMART" id="SM00732"/>
    </source>
</evidence>
<dbReference type="SUPFAM" id="SSF53098">
    <property type="entry name" value="Ribonuclease H-like"/>
    <property type="match status" value="1"/>
</dbReference>
<evidence type="ECO:0000256" key="1">
    <source>
        <dbReference type="ARBA" id="ARBA00022490"/>
    </source>
</evidence>
<keyword evidence="3 5" id="KW-0540">Nuclease</keyword>
<dbReference type="PANTHER" id="PTHR33317:SF4">
    <property type="entry name" value="POLYNUCLEOTIDYL TRANSFERASE, RIBONUCLEASE H-LIKE SUPERFAMILY PROTEIN"/>
    <property type="match status" value="1"/>
</dbReference>
<dbReference type="Pfam" id="PF03652">
    <property type="entry name" value="RuvX"/>
    <property type="match status" value="1"/>
</dbReference>
<reference evidence="7 8" key="1">
    <citation type="journal article" date="2023" name="Microbiol. Spectr.">
        <title>Symbiosis of Carpenter Bees with Uncharacterized Lactic Acid Bacteria Showing NAD Auxotrophy.</title>
        <authorList>
            <person name="Kawasaki S."/>
            <person name="Ozawa K."/>
            <person name="Mori T."/>
            <person name="Yamamoto A."/>
            <person name="Ito M."/>
            <person name="Ohkuma M."/>
            <person name="Sakamoto M."/>
            <person name="Matsutani M."/>
        </authorList>
    </citation>
    <scope>NUCLEOTIDE SEQUENCE [LARGE SCALE GENOMIC DNA]</scope>
    <source>
        <strain evidence="7 8">KimC2</strain>
    </source>
</reference>
<evidence type="ECO:0000256" key="3">
    <source>
        <dbReference type="ARBA" id="ARBA00022722"/>
    </source>
</evidence>
<keyword evidence="1 5" id="KW-0963">Cytoplasm</keyword>
<sequence length="141" mass="15905">MKRYIGLDLGTKTLGVAYSDLMGVTAQSLEIIPIDTANNNFGLKRLRQIVDDYQADEFVLGYPKNMNNTIGERAKASEEFKAMLEKKFKKPVHLIDERLTTVAANRVLIEDADVSRIKRKKAVDKLAASFILQNFLDKNSL</sequence>
<comment type="subcellular location">
    <subcellularLocation>
        <location evidence="5">Cytoplasm</location>
    </subcellularLocation>
</comment>
<dbReference type="InterPro" id="IPR012337">
    <property type="entry name" value="RNaseH-like_sf"/>
</dbReference>
<dbReference type="RefSeq" id="WP_317695101.1">
    <property type="nucleotide sequence ID" value="NZ_AP026801.1"/>
</dbReference>
<proteinExistence type="inferred from homology"/>
<dbReference type="GO" id="GO:0004518">
    <property type="term" value="F:nuclease activity"/>
    <property type="evidence" value="ECO:0007669"/>
    <property type="project" value="UniProtKB-KW"/>
</dbReference>
<keyword evidence="8" id="KW-1185">Reference proteome</keyword>
<dbReference type="CDD" id="cd16964">
    <property type="entry name" value="YqgF"/>
    <property type="match status" value="1"/>
</dbReference>
<dbReference type="PANTHER" id="PTHR33317">
    <property type="entry name" value="POLYNUCLEOTIDYL TRANSFERASE, RIBONUCLEASE H-LIKE SUPERFAMILY PROTEIN"/>
    <property type="match status" value="1"/>
</dbReference>
<accession>A0AAU9DSN6</accession>
<dbReference type="EC" id="3.1.-.-" evidence="5"/>
<protein>
    <recommendedName>
        <fullName evidence="5">Putative pre-16S rRNA nuclease</fullName>
        <ecNumber evidence="5">3.1.-.-</ecNumber>
    </recommendedName>
</protein>
<organism evidence="7 8">
    <name type="scientific">Xylocopilactobacillus apis</name>
    <dbReference type="NCBI Taxonomy" id="2932183"/>
    <lineage>
        <taxon>Bacteria</taxon>
        <taxon>Bacillati</taxon>
        <taxon>Bacillota</taxon>
        <taxon>Bacilli</taxon>
        <taxon>Lactobacillales</taxon>
        <taxon>Lactobacillaceae</taxon>
        <taxon>Xylocopilactobacillus</taxon>
    </lineage>
</organism>
<dbReference type="GO" id="GO:0016788">
    <property type="term" value="F:hydrolase activity, acting on ester bonds"/>
    <property type="evidence" value="ECO:0007669"/>
    <property type="project" value="UniProtKB-UniRule"/>
</dbReference>
<evidence type="ECO:0000313" key="8">
    <source>
        <dbReference type="Proteomes" id="UP001321804"/>
    </source>
</evidence>
<dbReference type="Proteomes" id="UP001321804">
    <property type="component" value="Chromosome"/>
</dbReference>
<dbReference type="EMBL" id="AP026801">
    <property type="protein sequence ID" value="BDR56718.1"/>
    <property type="molecule type" value="Genomic_DNA"/>
</dbReference>
<evidence type="ECO:0000256" key="4">
    <source>
        <dbReference type="ARBA" id="ARBA00022801"/>
    </source>
</evidence>
<dbReference type="HAMAP" id="MF_00651">
    <property type="entry name" value="Nuclease_YqgF"/>
    <property type="match status" value="1"/>
</dbReference>
<dbReference type="NCBIfam" id="TIGR00250">
    <property type="entry name" value="RNAse_H_YqgF"/>
    <property type="match status" value="1"/>
</dbReference>
<dbReference type="KEGG" id="xak:KIMC2_12800"/>
<dbReference type="GO" id="GO:0000967">
    <property type="term" value="P:rRNA 5'-end processing"/>
    <property type="evidence" value="ECO:0007669"/>
    <property type="project" value="UniProtKB-UniRule"/>
</dbReference>
<evidence type="ECO:0000256" key="2">
    <source>
        <dbReference type="ARBA" id="ARBA00022517"/>
    </source>
</evidence>
<gene>
    <name evidence="7" type="ORF">KIMC2_12800</name>
</gene>
<dbReference type="InterPro" id="IPR006641">
    <property type="entry name" value="YqgF/RNaseH-like_dom"/>
</dbReference>
<feature type="domain" description="YqgF/RNase H-like" evidence="6">
    <location>
        <begin position="2"/>
        <end position="104"/>
    </location>
</feature>
<dbReference type="Gene3D" id="3.30.420.140">
    <property type="entry name" value="YqgF/RNase H-like domain"/>
    <property type="match status" value="1"/>
</dbReference>